<evidence type="ECO:0000313" key="1">
    <source>
        <dbReference type="EMBL" id="GAK57188.1"/>
    </source>
</evidence>
<evidence type="ECO:0000313" key="2">
    <source>
        <dbReference type="Proteomes" id="UP000030661"/>
    </source>
</evidence>
<dbReference type="CDD" id="cd14748">
    <property type="entry name" value="PBP2_UgpB"/>
    <property type="match status" value="1"/>
</dbReference>
<dbReference type="STRING" id="1499967.U27_04153"/>
<dbReference type="Pfam" id="PF13416">
    <property type="entry name" value="SBP_bac_8"/>
    <property type="match status" value="1"/>
</dbReference>
<organism evidence="1">
    <name type="scientific">Vecturithrix granuli</name>
    <dbReference type="NCBI Taxonomy" id="1499967"/>
    <lineage>
        <taxon>Bacteria</taxon>
        <taxon>Candidatus Moduliflexota</taxon>
        <taxon>Candidatus Vecturitrichia</taxon>
        <taxon>Candidatus Vecturitrichales</taxon>
        <taxon>Candidatus Vecturitrichaceae</taxon>
        <taxon>Candidatus Vecturithrix</taxon>
    </lineage>
</organism>
<reference evidence="1" key="1">
    <citation type="journal article" date="2015" name="PeerJ">
        <title>First genomic representation of candidate bacterial phylum KSB3 points to enhanced environmental sensing as a trigger of wastewater bulking.</title>
        <authorList>
            <person name="Sekiguchi Y."/>
            <person name="Ohashi A."/>
            <person name="Parks D.H."/>
            <person name="Yamauchi T."/>
            <person name="Tyson G.W."/>
            <person name="Hugenholtz P."/>
        </authorList>
    </citation>
    <scope>NUCLEOTIDE SEQUENCE [LARGE SCALE GENOMIC DNA]</scope>
</reference>
<dbReference type="PANTHER" id="PTHR43649">
    <property type="entry name" value="ARABINOSE-BINDING PROTEIN-RELATED"/>
    <property type="match status" value="1"/>
</dbReference>
<dbReference type="EMBL" id="DF820465">
    <property type="protein sequence ID" value="GAK57188.1"/>
    <property type="molecule type" value="Genomic_DNA"/>
</dbReference>
<proteinExistence type="predicted"/>
<dbReference type="HOGENOM" id="CLU_031285_3_1_0"/>
<dbReference type="eggNOG" id="COG1653">
    <property type="taxonomic scope" value="Bacteria"/>
</dbReference>
<dbReference type="AlphaFoldDB" id="A0A081BXY3"/>
<name>A0A081BXY3_VECG1</name>
<dbReference type="InterPro" id="IPR006059">
    <property type="entry name" value="SBP"/>
</dbReference>
<dbReference type="Proteomes" id="UP000030661">
    <property type="component" value="Unassembled WGS sequence"/>
</dbReference>
<sequence length="426" mass="47920">MKKVAQLFMTLFVVGWGLLVSAEPLTATFWYSYGGKNREVTEAMIKQFNESQSKYQIKGSFQGDYFQAIAKVRAAIVTKSPPTIFHSIPEVLPSLYESGILENLEPYATGDNPTDLKDFVPGLTQDGYFDYLGKEVPLFAIPFNRSTPLLYYNKDMLAEKGVNVPTTWDELREAAAKLTVREGNEVKVWGFEVPVDWWFWLAMVYQAGGSLTNATGTEAAFGEAGAEALQFWVDLVNKDQVMKHPPGQDYNAWEVTNTDFINEKVAIIFTSTAFLSYLTDNSSFQVGTAFLPKKQDFATPSGGTFFVMVKEAKPEEKEAGWAFIKWMSEPEQTAYWSKNTGYMPVRISAVESSLMKDFYEANPNYMVAYKQLQYAVRLPFSSELYTIQREYIQPHLEGPVVGVQSVEEMMQKAVEGSNQALAKGSQ</sequence>
<dbReference type="SUPFAM" id="SSF53850">
    <property type="entry name" value="Periplasmic binding protein-like II"/>
    <property type="match status" value="1"/>
</dbReference>
<protein>
    <submittedName>
        <fullName evidence="1">Put. Extracellular solute-binding protein</fullName>
    </submittedName>
</protein>
<keyword evidence="2" id="KW-1185">Reference proteome</keyword>
<accession>A0A081BXY3</accession>
<dbReference type="InterPro" id="IPR050490">
    <property type="entry name" value="Bact_solute-bd_prot1"/>
</dbReference>
<dbReference type="PANTHER" id="PTHR43649:SF30">
    <property type="entry name" value="ABC TRANSPORTER SUBSTRATE-BINDING PROTEIN"/>
    <property type="match status" value="1"/>
</dbReference>
<dbReference type="Gene3D" id="3.40.190.10">
    <property type="entry name" value="Periplasmic binding protein-like II"/>
    <property type="match status" value="2"/>
</dbReference>
<gene>
    <name evidence="1" type="ORF">U27_04153</name>
</gene>